<accession>A0A0F5VFH5</accession>
<dbReference type="EC" id="2.7.1.199" evidence="2"/>
<dbReference type="InterPro" id="IPR011299">
    <property type="entry name" value="PTS_IIBC_glc"/>
</dbReference>
<comment type="caution">
    <text evidence="19">The sequence shown here is derived from an EMBL/GenBank/DDBJ whole genome shotgun (WGS) entry which is preliminary data.</text>
</comment>
<evidence type="ECO:0000256" key="5">
    <source>
        <dbReference type="ARBA" id="ARBA00022475"/>
    </source>
</evidence>
<feature type="transmembrane region" description="Helical" evidence="16">
    <location>
        <begin position="278"/>
        <end position="296"/>
    </location>
</feature>
<evidence type="ECO:0000256" key="15">
    <source>
        <dbReference type="PROSITE-ProRule" id="PRU00421"/>
    </source>
</evidence>
<organism evidence="19 20">
    <name type="scientific">Photobacterium halotolerans</name>
    <dbReference type="NCBI Taxonomy" id="265726"/>
    <lineage>
        <taxon>Bacteria</taxon>
        <taxon>Pseudomonadati</taxon>
        <taxon>Pseudomonadota</taxon>
        <taxon>Gammaproteobacteria</taxon>
        <taxon>Vibrionales</taxon>
        <taxon>Vibrionaceae</taxon>
        <taxon>Photobacterium</taxon>
    </lineage>
</organism>
<dbReference type="GO" id="GO:0005886">
    <property type="term" value="C:plasma membrane"/>
    <property type="evidence" value="ECO:0007669"/>
    <property type="project" value="UniProtKB-SubCell"/>
</dbReference>
<dbReference type="GO" id="GO:1904659">
    <property type="term" value="P:D-glucose transmembrane transport"/>
    <property type="evidence" value="ECO:0007669"/>
    <property type="project" value="InterPro"/>
</dbReference>
<dbReference type="NCBIfam" id="TIGR00826">
    <property type="entry name" value="EIIB_glc"/>
    <property type="match status" value="1"/>
</dbReference>
<evidence type="ECO:0000256" key="1">
    <source>
        <dbReference type="ARBA" id="ARBA00004651"/>
    </source>
</evidence>
<dbReference type="RefSeq" id="WP_046220151.1">
    <property type="nucleotide sequence ID" value="NZ_JWYV01000005.1"/>
</dbReference>
<feature type="domain" description="PTS EIIC type-1" evidence="18">
    <location>
        <begin position="3"/>
        <end position="388"/>
    </location>
</feature>
<dbReference type="STRING" id="265726.KY46_08135"/>
<dbReference type="Pfam" id="PF00367">
    <property type="entry name" value="PTS_EIIB"/>
    <property type="match status" value="1"/>
</dbReference>
<keyword evidence="4" id="KW-0813">Transport</keyword>
<sequence>MISSTFGLLQRIGRSLMLPVAVLPVAGLLLGIGSANFSWLPGLMSDIMAMSGDAVFSNLALIFAIGVALGLSDNDGAAGLAATVGFAIMTATMGVMAKLHGIEPATIIGIPSLNTGVFGGIMIGAVAAYLFNRFHNIRLPEYLGFFAGKRSVPIITGITAIFLGIFLSYVWPPIGNAIDSFSHWAAYQSPTTAFGLYGLVERSLIPFGLHHIWNVPFFFEVGEYVDPETGKVIKGEIQRYLAGDPTAGNLAGGYLYSMWALPAVGLAIYHSARPEKRALVGGIMASAALTSWLTGITEPMEFAFLFAAPVLYVIHCILTGLGFALITSLDIHHSVTFAHGAIDFLIYFPLSQNAWLFILIGPVWALMYYTIFRVLIAKLNLMTPGRESEASEVSHLSDIGNELAHTLIQALGGKDNIKNVDACITRLRVSVRDISRADIPKIKQLGAREVLVVGDNLQAIFGTQSDNIKTEMNAVLVASN</sequence>
<dbReference type="InterPro" id="IPR018113">
    <property type="entry name" value="PTrfase_EIIB_Cys"/>
</dbReference>
<evidence type="ECO:0000256" key="9">
    <source>
        <dbReference type="ARBA" id="ARBA00022692"/>
    </source>
</evidence>
<keyword evidence="9 16" id="KW-0812">Transmembrane</keyword>
<dbReference type="PATRIC" id="fig|265726.11.peg.3756"/>
<dbReference type="PROSITE" id="PS51103">
    <property type="entry name" value="PTS_EIIC_TYPE_1"/>
    <property type="match status" value="1"/>
</dbReference>
<evidence type="ECO:0000313" key="19">
    <source>
        <dbReference type="EMBL" id="KKD00230.1"/>
    </source>
</evidence>
<dbReference type="InterPro" id="IPR013013">
    <property type="entry name" value="PTS_EIIC_1"/>
</dbReference>
<keyword evidence="20" id="KW-1185">Reference proteome</keyword>
<keyword evidence="12 16" id="KW-0472">Membrane</keyword>
<feature type="transmembrane region" description="Helical" evidence="16">
    <location>
        <begin position="354"/>
        <end position="376"/>
    </location>
</feature>
<evidence type="ECO:0000259" key="17">
    <source>
        <dbReference type="PROSITE" id="PS51098"/>
    </source>
</evidence>
<evidence type="ECO:0000256" key="10">
    <source>
        <dbReference type="ARBA" id="ARBA00022777"/>
    </source>
</evidence>
<feature type="transmembrane region" description="Helical" evidence="16">
    <location>
        <begin position="105"/>
        <end position="131"/>
    </location>
</feature>
<evidence type="ECO:0000256" key="3">
    <source>
        <dbReference type="ARBA" id="ARBA00021468"/>
    </source>
</evidence>
<keyword evidence="8" id="KW-0598">Phosphotransferase system</keyword>
<dbReference type="Proteomes" id="UP000033633">
    <property type="component" value="Unassembled WGS sequence"/>
</dbReference>
<dbReference type="PROSITE" id="PS01035">
    <property type="entry name" value="PTS_EIIB_TYPE_1_CYS"/>
    <property type="match status" value="1"/>
</dbReference>
<gene>
    <name evidence="19" type="ORF">KY46_08135</name>
</gene>
<evidence type="ECO:0000256" key="7">
    <source>
        <dbReference type="ARBA" id="ARBA00022679"/>
    </source>
</evidence>
<dbReference type="InterPro" id="IPR050429">
    <property type="entry name" value="PTS_Glucose_EIICBA"/>
</dbReference>
<dbReference type="GO" id="GO:0016301">
    <property type="term" value="F:kinase activity"/>
    <property type="evidence" value="ECO:0007669"/>
    <property type="project" value="UniProtKB-KW"/>
</dbReference>
<dbReference type="SUPFAM" id="SSF55604">
    <property type="entry name" value="Glucose permease domain IIB"/>
    <property type="match status" value="1"/>
</dbReference>
<evidence type="ECO:0000256" key="14">
    <source>
        <dbReference type="ARBA" id="ARBA00047336"/>
    </source>
</evidence>
<keyword evidence="11 16" id="KW-1133">Transmembrane helix</keyword>
<evidence type="ECO:0000256" key="16">
    <source>
        <dbReference type="SAM" id="Phobius"/>
    </source>
</evidence>
<dbReference type="CDD" id="cd00212">
    <property type="entry name" value="PTS_IIB_glc"/>
    <property type="match status" value="1"/>
</dbReference>
<reference evidence="19 20" key="1">
    <citation type="submission" date="2014-12" db="EMBL/GenBank/DDBJ databases">
        <title>Mercury Reductase activity and rhizosphere competence traits in the genome of root associated Photobacterium halotolerans MELD1.</title>
        <authorList>
            <person name="Mathew D.C."/>
            <person name="Huang C.-C."/>
        </authorList>
    </citation>
    <scope>NUCLEOTIDE SEQUENCE [LARGE SCALE GENOMIC DNA]</scope>
    <source>
        <strain evidence="19 20">MELD1</strain>
    </source>
</reference>
<dbReference type="NCBIfam" id="TIGR02002">
    <property type="entry name" value="PTS-II-BC-glcB"/>
    <property type="match status" value="1"/>
</dbReference>
<dbReference type="EMBL" id="JWYV01000005">
    <property type="protein sequence ID" value="KKD00230.1"/>
    <property type="molecule type" value="Genomic_DNA"/>
</dbReference>
<dbReference type="FunFam" id="3.30.1360.60:FF:000001">
    <property type="entry name" value="PTS system glucose-specific IIBC component PtsG"/>
    <property type="match status" value="1"/>
</dbReference>
<dbReference type="Pfam" id="PF02378">
    <property type="entry name" value="PTS_EIIC"/>
    <property type="match status" value="1"/>
</dbReference>
<evidence type="ECO:0000256" key="4">
    <source>
        <dbReference type="ARBA" id="ARBA00022448"/>
    </source>
</evidence>
<dbReference type="GO" id="GO:0055056">
    <property type="term" value="F:D-glucose transmembrane transporter activity"/>
    <property type="evidence" value="ECO:0007669"/>
    <property type="project" value="InterPro"/>
</dbReference>
<evidence type="ECO:0000256" key="8">
    <source>
        <dbReference type="ARBA" id="ARBA00022683"/>
    </source>
</evidence>
<feature type="transmembrane region" description="Helical" evidence="16">
    <location>
        <begin position="331"/>
        <end position="348"/>
    </location>
</feature>
<dbReference type="GO" id="GO:0090564">
    <property type="term" value="F:protein-phosphocysteine-glucose phosphotransferase system transporter activity"/>
    <property type="evidence" value="ECO:0007669"/>
    <property type="project" value="TreeGrafter"/>
</dbReference>
<evidence type="ECO:0000259" key="18">
    <source>
        <dbReference type="PROSITE" id="PS51103"/>
    </source>
</evidence>
<feature type="active site" description="Phosphocysteine intermediate; for EIIB activity" evidence="15">
    <location>
        <position position="423"/>
    </location>
</feature>
<comment type="subcellular location">
    <subcellularLocation>
        <location evidence="1">Cell membrane</location>
        <topology evidence="1">Multi-pass membrane protein</topology>
    </subcellularLocation>
</comment>
<feature type="domain" description="PTS EIIB type-1" evidence="17">
    <location>
        <begin position="401"/>
        <end position="480"/>
    </location>
</feature>
<dbReference type="PANTHER" id="PTHR30009">
    <property type="entry name" value="CYTOCHROME C-TYPE SYNTHESIS PROTEIN AND PTS TRANSMEMBRANE COMPONENT"/>
    <property type="match status" value="1"/>
</dbReference>
<feature type="transmembrane region" description="Helical" evidence="16">
    <location>
        <begin position="54"/>
        <end position="71"/>
    </location>
</feature>
<feature type="transmembrane region" description="Helical" evidence="16">
    <location>
        <begin position="253"/>
        <end position="271"/>
    </location>
</feature>
<dbReference type="Gene3D" id="3.30.1360.60">
    <property type="entry name" value="Glucose permease domain IIB"/>
    <property type="match status" value="1"/>
</dbReference>
<dbReference type="AlphaFoldDB" id="A0A0F5VFH5"/>
<dbReference type="GO" id="GO:0009401">
    <property type="term" value="P:phosphoenolpyruvate-dependent sugar phosphotransferase system"/>
    <property type="evidence" value="ECO:0007669"/>
    <property type="project" value="UniProtKB-KW"/>
</dbReference>
<dbReference type="InterPro" id="IPR003352">
    <property type="entry name" value="PTS_EIIC"/>
</dbReference>
<evidence type="ECO:0000256" key="12">
    <source>
        <dbReference type="ARBA" id="ARBA00023136"/>
    </source>
</evidence>
<dbReference type="NCBIfam" id="NF008301">
    <property type="entry name" value="PRK11089.1"/>
    <property type="match status" value="1"/>
</dbReference>
<feature type="transmembrane region" description="Helical" evidence="16">
    <location>
        <begin position="152"/>
        <end position="171"/>
    </location>
</feature>
<dbReference type="PROSITE" id="PS51098">
    <property type="entry name" value="PTS_EIIB_TYPE_1"/>
    <property type="match status" value="1"/>
</dbReference>
<evidence type="ECO:0000313" key="20">
    <source>
        <dbReference type="Proteomes" id="UP000033633"/>
    </source>
</evidence>
<keyword evidence="10" id="KW-0418">Kinase</keyword>
<evidence type="ECO:0000256" key="11">
    <source>
        <dbReference type="ARBA" id="ARBA00022989"/>
    </source>
</evidence>
<feature type="transmembrane region" description="Helical" evidence="16">
    <location>
        <begin position="78"/>
        <end position="99"/>
    </location>
</feature>
<keyword evidence="7" id="KW-0808">Transferase</keyword>
<keyword evidence="5" id="KW-1003">Cell membrane</keyword>
<protein>
    <recommendedName>
        <fullName evidence="3">PTS system glucose-specific EIICB component</fullName>
        <ecNumber evidence="2">2.7.1.199</ecNumber>
    </recommendedName>
    <alternativeName>
        <fullName evidence="13">EIICB-Glc</fullName>
    </alternativeName>
</protein>
<feature type="transmembrane region" description="Helical" evidence="16">
    <location>
        <begin position="12"/>
        <end position="34"/>
    </location>
</feature>
<dbReference type="OrthoDB" id="7571469at2"/>
<feature type="transmembrane region" description="Helical" evidence="16">
    <location>
        <begin position="302"/>
        <end position="324"/>
    </location>
</feature>
<name>A0A0F5VFH5_9GAMM</name>
<evidence type="ECO:0000256" key="6">
    <source>
        <dbReference type="ARBA" id="ARBA00022597"/>
    </source>
</evidence>
<dbReference type="InterPro" id="IPR001996">
    <property type="entry name" value="PTS_IIB_1"/>
</dbReference>
<dbReference type="InterPro" id="IPR036878">
    <property type="entry name" value="Glu_permease_IIB"/>
</dbReference>
<keyword evidence="6" id="KW-0762">Sugar transport</keyword>
<evidence type="ECO:0000256" key="2">
    <source>
        <dbReference type="ARBA" id="ARBA00011910"/>
    </source>
</evidence>
<comment type="catalytic activity">
    <reaction evidence="14">
        <text>N(pros)-phospho-L-histidyl-[protein] + D-glucose(out) = D-glucose 6-phosphate(in) + L-histidyl-[protein]</text>
        <dbReference type="Rhea" id="RHEA:33367"/>
        <dbReference type="Rhea" id="RHEA-COMP:9745"/>
        <dbReference type="Rhea" id="RHEA-COMP:9746"/>
        <dbReference type="ChEBI" id="CHEBI:4167"/>
        <dbReference type="ChEBI" id="CHEBI:29979"/>
        <dbReference type="ChEBI" id="CHEBI:61548"/>
        <dbReference type="ChEBI" id="CHEBI:64837"/>
        <dbReference type="EC" id="2.7.1.199"/>
    </reaction>
</comment>
<evidence type="ECO:0000256" key="13">
    <source>
        <dbReference type="ARBA" id="ARBA00032303"/>
    </source>
</evidence>
<dbReference type="PANTHER" id="PTHR30009:SF20">
    <property type="entry name" value="PTS SYSTEM GLUCOSE-SPECIFIC EIICB COMPONENT-RELATED"/>
    <property type="match status" value="1"/>
</dbReference>
<dbReference type="GO" id="GO:0008982">
    <property type="term" value="F:protein-N(PI)-phosphohistidine-sugar phosphotransferase activity"/>
    <property type="evidence" value="ECO:0007669"/>
    <property type="project" value="InterPro"/>
</dbReference>
<proteinExistence type="predicted"/>